<dbReference type="Pfam" id="PF02597">
    <property type="entry name" value="ThiS"/>
    <property type="match status" value="1"/>
</dbReference>
<dbReference type="InterPro" id="IPR012675">
    <property type="entry name" value="Beta-grasp_dom_sf"/>
</dbReference>
<dbReference type="AlphaFoldDB" id="A0A5C6BIS9"/>
<evidence type="ECO:0000313" key="2">
    <source>
        <dbReference type="Proteomes" id="UP000319908"/>
    </source>
</evidence>
<dbReference type="RefSeq" id="WP_146409418.1">
    <property type="nucleotide sequence ID" value="NZ_SJPU01000003.1"/>
</dbReference>
<evidence type="ECO:0000313" key="1">
    <source>
        <dbReference type="EMBL" id="TWU11109.1"/>
    </source>
</evidence>
<sequence length="94" mass="9805">MHPSPARVNESTGDLQVLVFGPQAHSVGTDRLHIADVHVPITASSLLSKISDAYPDLAASIGLSRIAINHQFAAPEQLISLDDEIALVGLISGG</sequence>
<dbReference type="OrthoDB" id="286618at2"/>
<comment type="caution">
    <text evidence="1">The sequence shown here is derived from an EMBL/GenBank/DDBJ whole genome shotgun (WGS) entry which is preliminary data.</text>
</comment>
<dbReference type="SUPFAM" id="SSF54285">
    <property type="entry name" value="MoaD/ThiS"/>
    <property type="match status" value="1"/>
</dbReference>
<accession>A0A5C6BIS9</accession>
<dbReference type="InterPro" id="IPR003749">
    <property type="entry name" value="ThiS/MoaD-like"/>
</dbReference>
<dbReference type="EMBL" id="SJPU01000003">
    <property type="protein sequence ID" value="TWU11109.1"/>
    <property type="molecule type" value="Genomic_DNA"/>
</dbReference>
<gene>
    <name evidence="1" type="ORF">Poly21_50160</name>
</gene>
<name>A0A5C6BIS9_9BACT</name>
<dbReference type="Proteomes" id="UP000319908">
    <property type="component" value="Unassembled WGS sequence"/>
</dbReference>
<keyword evidence="2" id="KW-1185">Reference proteome</keyword>
<proteinExistence type="predicted"/>
<protein>
    <recommendedName>
        <fullName evidence="3">ThiS family protein</fullName>
    </recommendedName>
</protein>
<organism evidence="1 2">
    <name type="scientific">Allorhodopirellula heiligendammensis</name>
    <dbReference type="NCBI Taxonomy" id="2714739"/>
    <lineage>
        <taxon>Bacteria</taxon>
        <taxon>Pseudomonadati</taxon>
        <taxon>Planctomycetota</taxon>
        <taxon>Planctomycetia</taxon>
        <taxon>Pirellulales</taxon>
        <taxon>Pirellulaceae</taxon>
        <taxon>Allorhodopirellula</taxon>
    </lineage>
</organism>
<dbReference type="Gene3D" id="3.10.20.30">
    <property type="match status" value="1"/>
</dbReference>
<evidence type="ECO:0008006" key="3">
    <source>
        <dbReference type="Google" id="ProtNLM"/>
    </source>
</evidence>
<reference evidence="1 2" key="1">
    <citation type="journal article" date="2020" name="Antonie Van Leeuwenhoek">
        <title>Rhodopirellula heiligendammensis sp. nov., Rhodopirellula pilleata sp. nov., and Rhodopirellula solitaria sp. nov. isolated from natural or artificial marine surfaces in Northern Germany and California, USA, and emended description of the genus Rhodopirellula.</title>
        <authorList>
            <person name="Kallscheuer N."/>
            <person name="Wiegand S."/>
            <person name="Jogler M."/>
            <person name="Boedeker C."/>
            <person name="Peeters S.H."/>
            <person name="Rast P."/>
            <person name="Heuer A."/>
            <person name="Jetten M.S.M."/>
            <person name="Rohde M."/>
            <person name="Jogler C."/>
        </authorList>
    </citation>
    <scope>NUCLEOTIDE SEQUENCE [LARGE SCALE GENOMIC DNA]</scope>
    <source>
        <strain evidence="1 2">Poly21</strain>
    </source>
</reference>
<dbReference type="InterPro" id="IPR016155">
    <property type="entry name" value="Mopterin_synth/thiamin_S_b"/>
</dbReference>